<feature type="signal peptide" evidence="2">
    <location>
        <begin position="1"/>
        <end position="19"/>
    </location>
</feature>
<dbReference type="AlphaFoldDB" id="A0A0D9XPE1"/>
<reference evidence="3 4" key="1">
    <citation type="submission" date="2012-08" db="EMBL/GenBank/DDBJ databases">
        <title>Oryza genome evolution.</title>
        <authorList>
            <person name="Wing R.A."/>
        </authorList>
    </citation>
    <scope>NUCLEOTIDE SEQUENCE</scope>
</reference>
<feature type="chain" id="PRO_5002350628" description="CASP-like protein" evidence="2">
    <location>
        <begin position="20"/>
        <end position="63"/>
    </location>
</feature>
<dbReference type="EnsemblPlants" id="LPERR11G03490.1">
    <property type="protein sequence ID" value="LPERR11G03490.1"/>
    <property type="gene ID" value="LPERR11G03490"/>
</dbReference>
<feature type="transmembrane region" description="Helical" evidence="1">
    <location>
        <begin position="45"/>
        <end position="62"/>
    </location>
</feature>
<keyword evidence="1" id="KW-1133">Transmembrane helix</keyword>
<reference evidence="4" key="2">
    <citation type="submission" date="2013-12" db="EMBL/GenBank/DDBJ databases">
        <authorList>
            <person name="Yu Y."/>
            <person name="Lee S."/>
            <person name="de Baynast K."/>
            <person name="Wissotski M."/>
            <person name="Liu L."/>
            <person name="Talag J."/>
            <person name="Goicoechea J."/>
            <person name="Angelova A."/>
            <person name="Jetty R."/>
            <person name="Kudrna D."/>
            <person name="Golser W."/>
            <person name="Rivera L."/>
            <person name="Zhang J."/>
            <person name="Wing R."/>
        </authorList>
    </citation>
    <scope>NUCLEOTIDE SEQUENCE</scope>
</reference>
<evidence type="ECO:0000256" key="1">
    <source>
        <dbReference type="SAM" id="Phobius"/>
    </source>
</evidence>
<dbReference type="Proteomes" id="UP000032180">
    <property type="component" value="Chromosome 11"/>
</dbReference>
<evidence type="ECO:0008006" key="5">
    <source>
        <dbReference type="Google" id="ProtNLM"/>
    </source>
</evidence>
<organism evidence="3 4">
    <name type="scientific">Leersia perrieri</name>
    <dbReference type="NCBI Taxonomy" id="77586"/>
    <lineage>
        <taxon>Eukaryota</taxon>
        <taxon>Viridiplantae</taxon>
        <taxon>Streptophyta</taxon>
        <taxon>Embryophyta</taxon>
        <taxon>Tracheophyta</taxon>
        <taxon>Spermatophyta</taxon>
        <taxon>Magnoliopsida</taxon>
        <taxon>Liliopsida</taxon>
        <taxon>Poales</taxon>
        <taxon>Poaceae</taxon>
        <taxon>BOP clade</taxon>
        <taxon>Oryzoideae</taxon>
        <taxon>Oryzeae</taxon>
        <taxon>Oryzinae</taxon>
        <taxon>Leersia</taxon>
    </lineage>
</organism>
<protein>
    <recommendedName>
        <fullName evidence="5">CASP-like protein</fullName>
    </recommendedName>
</protein>
<evidence type="ECO:0000313" key="4">
    <source>
        <dbReference type="Proteomes" id="UP000032180"/>
    </source>
</evidence>
<proteinExistence type="predicted"/>
<dbReference type="HOGENOM" id="CLU_2888987_0_0_1"/>
<keyword evidence="1" id="KW-0472">Membrane</keyword>
<dbReference type="Gramene" id="LPERR11G03490.1">
    <property type="protein sequence ID" value="LPERR11G03490.1"/>
    <property type="gene ID" value="LPERR11G03490"/>
</dbReference>
<evidence type="ECO:0000256" key="2">
    <source>
        <dbReference type="SAM" id="SignalP"/>
    </source>
</evidence>
<sequence>MGLCVYLFMLVAAAVGAFAVAASLNQTVHKFYEHQFKNALEWSEFAFTWLNGMYFIMLITTAT</sequence>
<reference evidence="3" key="3">
    <citation type="submission" date="2015-04" db="UniProtKB">
        <authorList>
            <consortium name="EnsemblPlants"/>
        </authorList>
    </citation>
    <scope>IDENTIFICATION</scope>
</reference>
<keyword evidence="4" id="KW-1185">Reference proteome</keyword>
<keyword evidence="1" id="KW-0812">Transmembrane</keyword>
<evidence type="ECO:0000313" key="3">
    <source>
        <dbReference type="EnsemblPlants" id="LPERR11G03490.1"/>
    </source>
</evidence>
<accession>A0A0D9XPE1</accession>
<keyword evidence="2" id="KW-0732">Signal</keyword>
<name>A0A0D9XPE1_9ORYZ</name>